<evidence type="ECO:0000256" key="1">
    <source>
        <dbReference type="SAM" id="MobiDB-lite"/>
    </source>
</evidence>
<evidence type="ECO:0008006" key="4">
    <source>
        <dbReference type="Google" id="ProtNLM"/>
    </source>
</evidence>
<reference evidence="3" key="1">
    <citation type="submission" date="2021-11" db="EMBL/GenBank/DDBJ databases">
        <title>Cultivation dependent microbiological survey of springs from the worlds oldest radium mine currently devoted to the extraction of radon-saturated water.</title>
        <authorList>
            <person name="Kapinusova G."/>
            <person name="Smrhova T."/>
            <person name="Strejcek M."/>
            <person name="Suman J."/>
            <person name="Jani K."/>
            <person name="Pajer P."/>
            <person name="Uhlik O."/>
        </authorList>
    </citation>
    <scope>NUCLEOTIDE SEQUENCE [LARGE SCALE GENOMIC DNA]</scope>
    <source>
        <strain evidence="3">J379</strain>
    </source>
</reference>
<feature type="region of interest" description="Disordered" evidence="1">
    <location>
        <begin position="228"/>
        <end position="254"/>
    </location>
</feature>
<name>A0ABY5PHE5_9ACTN</name>
<organism evidence="2 3">
    <name type="scientific">Svornostia abyssi</name>
    <dbReference type="NCBI Taxonomy" id="2898438"/>
    <lineage>
        <taxon>Bacteria</taxon>
        <taxon>Bacillati</taxon>
        <taxon>Actinomycetota</taxon>
        <taxon>Thermoleophilia</taxon>
        <taxon>Solirubrobacterales</taxon>
        <taxon>Baekduiaceae</taxon>
        <taxon>Svornostia</taxon>
    </lineage>
</organism>
<feature type="region of interest" description="Disordered" evidence="1">
    <location>
        <begin position="62"/>
        <end position="113"/>
    </location>
</feature>
<protein>
    <recommendedName>
        <fullName evidence="4">NlpC/P60 domain-containing protein</fullName>
    </recommendedName>
</protein>
<feature type="compositionally biased region" description="Basic and acidic residues" evidence="1">
    <location>
        <begin position="62"/>
        <end position="89"/>
    </location>
</feature>
<dbReference type="Gene3D" id="3.90.1720.10">
    <property type="entry name" value="endopeptidase domain like (from Nostoc punctiforme)"/>
    <property type="match status" value="1"/>
</dbReference>
<dbReference type="EMBL" id="CP088295">
    <property type="protein sequence ID" value="UUY04078.1"/>
    <property type="molecule type" value="Genomic_DNA"/>
</dbReference>
<evidence type="ECO:0000313" key="2">
    <source>
        <dbReference type="EMBL" id="UUY04078.1"/>
    </source>
</evidence>
<sequence length="254" mass="26990">MARSRRTLAGAATALALLGLIALVATAFGGETPSRALRAVASPMPLPPQTTRIATEARGELERAAQREADRRADADAQRAEAKAARELEQQADEAQTMTVPAAPADALDPTSDDTDQTIVRAEVLDNGIALPPLESPPEVKQIIEAGNGIARTPYLWGGGHGKWQDKGYDCSGSVSFALASAGLLDRSLTSGQLKGWGKPGKGKWVTIWTNDGHVFLEVAGVRFDTSGTKKTGSRWQNEMRSREGFVARHPPGL</sequence>
<dbReference type="Proteomes" id="UP001058860">
    <property type="component" value="Chromosome"/>
</dbReference>
<keyword evidence="3" id="KW-1185">Reference proteome</keyword>
<gene>
    <name evidence="2" type="ORF">LRS13_00690</name>
</gene>
<dbReference type="RefSeq" id="WP_353864572.1">
    <property type="nucleotide sequence ID" value="NZ_CP088295.1"/>
</dbReference>
<accession>A0ABY5PHE5</accession>
<dbReference type="SUPFAM" id="SSF54001">
    <property type="entry name" value="Cysteine proteinases"/>
    <property type="match status" value="1"/>
</dbReference>
<feature type="compositionally biased region" description="Polar residues" evidence="1">
    <location>
        <begin position="228"/>
        <end position="237"/>
    </location>
</feature>
<evidence type="ECO:0000313" key="3">
    <source>
        <dbReference type="Proteomes" id="UP001058860"/>
    </source>
</evidence>
<proteinExistence type="predicted"/>
<feature type="compositionally biased region" description="Basic and acidic residues" evidence="1">
    <location>
        <begin position="238"/>
        <end position="247"/>
    </location>
</feature>
<dbReference type="InterPro" id="IPR038765">
    <property type="entry name" value="Papain-like_cys_pep_sf"/>
</dbReference>